<protein>
    <submittedName>
        <fullName evidence="9">COP9 signalosome complex subunit 7</fullName>
    </submittedName>
</protein>
<dbReference type="PROSITE" id="PS50250">
    <property type="entry name" value="PCI"/>
    <property type="match status" value="1"/>
</dbReference>
<keyword evidence="4" id="KW-0963">Cytoplasm</keyword>
<dbReference type="SMART" id="SM00088">
    <property type="entry name" value="PINT"/>
    <property type="match status" value="1"/>
</dbReference>
<evidence type="ECO:0000256" key="7">
    <source>
        <dbReference type="SAM" id="MobiDB-lite"/>
    </source>
</evidence>
<evidence type="ECO:0000256" key="4">
    <source>
        <dbReference type="ARBA" id="ARBA00022490"/>
    </source>
</evidence>
<evidence type="ECO:0000256" key="1">
    <source>
        <dbReference type="ARBA" id="ARBA00004123"/>
    </source>
</evidence>
<dbReference type="OrthoDB" id="8250698at2759"/>
<dbReference type="GO" id="GO:0010387">
    <property type="term" value="P:COP9 signalosome assembly"/>
    <property type="evidence" value="ECO:0007669"/>
    <property type="project" value="InterPro"/>
</dbReference>
<reference evidence="9" key="1">
    <citation type="submission" date="2022-07" db="EMBL/GenBank/DDBJ databases">
        <authorList>
            <person name="Trinca V."/>
            <person name="Uliana J.V.C."/>
            <person name="Torres T.T."/>
            <person name="Ward R.J."/>
            <person name="Monesi N."/>
        </authorList>
    </citation>
    <scope>NUCLEOTIDE SEQUENCE</scope>
    <source>
        <strain evidence="9">HSMRA1968</strain>
        <tissue evidence="9">Whole embryos</tissue>
    </source>
</reference>
<keyword evidence="5" id="KW-0736">Signalosome</keyword>
<dbReference type="Pfam" id="PF18392">
    <property type="entry name" value="CSN7a_helixI"/>
    <property type="match status" value="1"/>
</dbReference>
<dbReference type="EMBL" id="WJQU01000001">
    <property type="protein sequence ID" value="KAJ6647326.1"/>
    <property type="molecule type" value="Genomic_DNA"/>
</dbReference>
<dbReference type="Pfam" id="PF22061">
    <property type="entry name" value="CSN7_HB_subdom"/>
    <property type="match status" value="1"/>
</dbReference>
<keyword evidence="10" id="KW-1185">Reference proteome</keyword>
<name>A0A9Q0ND40_9DIPT</name>
<feature type="compositionally biased region" description="Basic and acidic residues" evidence="7">
    <location>
        <begin position="692"/>
        <end position="703"/>
    </location>
</feature>
<proteinExistence type="inferred from homology"/>
<evidence type="ECO:0000256" key="2">
    <source>
        <dbReference type="ARBA" id="ARBA00004496"/>
    </source>
</evidence>
<comment type="similarity">
    <text evidence="3">Belongs to the CSN7/EIF3M family. CSN7 subfamily.</text>
</comment>
<dbReference type="InterPro" id="IPR000717">
    <property type="entry name" value="PCI_dom"/>
</dbReference>
<dbReference type="GO" id="GO:0008180">
    <property type="term" value="C:COP9 signalosome"/>
    <property type="evidence" value="ECO:0007669"/>
    <property type="project" value="UniProtKB-KW"/>
</dbReference>
<comment type="caution">
    <text evidence="9">The sequence shown here is derived from an EMBL/GenBank/DDBJ whole genome shotgun (WGS) entry which is preliminary data.</text>
</comment>
<organism evidence="9 10">
    <name type="scientific">Pseudolycoriella hygida</name>
    <dbReference type="NCBI Taxonomy" id="35572"/>
    <lineage>
        <taxon>Eukaryota</taxon>
        <taxon>Metazoa</taxon>
        <taxon>Ecdysozoa</taxon>
        <taxon>Arthropoda</taxon>
        <taxon>Hexapoda</taxon>
        <taxon>Insecta</taxon>
        <taxon>Pterygota</taxon>
        <taxon>Neoptera</taxon>
        <taxon>Endopterygota</taxon>
        <taxon>Diptera</taxon>
        <taxon>Nematocera</taxon>
        <taxon>Sciaroidea</taxon>
        <taxon>Sciaridae</taxon>
        <taxon>Pseudolycoriella</taxon>
    </lineage>
</organism>
<keyword evidence="6" id="KW-0539">Nucleus</keyword>
<evidence type="ECO:0000259" key="8">
    <source>
        <dbReference type="PROSITE" id="PS50250"/>
    </source>
</evidence>
<comment type="subcellular location">
    <subcellularLocation>
        <location evidence="2">Cytoplasm</location>
    </subcellularLocation>
    <subcellularLocation>
        <location evidence="1">Nucleus</location>
    </subcellularLocation>
</comment>
<dbReference type="Pfam" id="PF01399">
    <property type="entry name" value="PCI"/>
    <property type="match status" value="1"/>
</dbReference>
<dbReference type="PANTHER" id="PTHR15350:SF5">
    <property type="entry name" value="COP9 SIGNALOSOME COMPLEX SUBUNIT 7"/>
    <property type="match status" value="1"/>
</dbReference>
<feature type="region of interest" description="Disordered" evidence="7">
    <location>
        <begin position="682"/>
        <end position="718"/>
    </location>
</feature>
<sequence length="718" mass="82636">MSMMTEDTESTASAATLNPLEQFVLLAKSAKGAACLDLIKQVLEAPGVHVFGELLTMPNIVELENGPNASYFNTLKLFAYGTYKEYLQNKEQLLELSPLMIKKLQHLTIVSMAIRGKVIPYKDLLVELDIKNVRDLEDLIIESIYADIIHGKLDQRNSQLEVDYAIGRDIQWSNIGNIAATLQEWCDSCETVLCSIEKQIERANSEKARRTNHKEKIEQEVSFYIIFVSFYFSDLRSRCDYENNEMNHFSANSENWCKKVFFGVQVGVNVVIMVNEVKVPSWVDKEFFTTVIRHHLSDNNAEVTNFNVKTNANPGENFVSLILRADINYTSSSHSGDSLSVVIKVPPTTGIQSDFCETSPIYVTEQDMYDGPLHEIKKLLESVGDFSKTHPKLIYQVRTPHRAIVLEDLGAQGYVRITQPLPNYEDSKRVFERLAKYHAAGFYLIKQNETDLSKFKGSIFHLEDAMIRETFLNEPFDVLCDVLASWGDMDEYVVKLKRFRQNYIEMGKRLYEPDPNGYNVLNHGDFHIKNLLFKSNGDVIEDFYFLDYQVSVLASPCVDLFYALYNMISDENRRNRRHEIIYDYYVEFANTLQRLNFNGKIPTLHELQLELLRHGQMEVVKCVCFQLFFLLDTSKLSEYMANGDSKMLKTKIFNEPRFKNFIKTELPRLIIALKTSIKSQMVDPDDTPMSSDNRDISCPDNRKKSLKPKSSKASAKWF</sequence>
<evidence type="ECO:0000256" key="3">
    <source>
        <dbReference type="ARBA" id="ARBA00008482"/>
    </source>
</evidence>
<dbReference type="InterPro" id="IPR041481">
    <property type="entry name" value="CSN7_helixI"/>
</dbReference>
<dbReference type="Proteomes" id="UP001151699">
    <property type="component" value="Chromosome A"/>
</dbReference>
<feature type="domain" description="PCI" evidence="8">
    <location>
        <begin position="1"/>
        <end position="167"/>
    </location>
</feature>
<evidence type="ECO:0000256" key="5">
    <source>
        <dbReference type="ARBA" id="ARBA00022790"/>
    </source>
</evidence>
<dbReference type="PANTHER" id="PTHR15350">
    <property type="entry name" value="COP9 SIGNALOSOME COMPLEX SUBUNIT 7/DENDRITIC CELL PROTEIN GA17"/>
    <property type="match status" value="1"/>
</dbReference>
<dbReference type="SUPFAM" id="SSF56112">
    <property type="entry name" value="Protein kinase-like (PK-like)"/>
    <property type="match status" value="1"/>
</dbReference>
<dbReference type="InterPro" id="IPR004119">
    <property type="entry name" value="EcKL"/>
</dbReference>
<evidence type="ECO:0000313" key="10">
    <source>
        <dbReference type="Proteomes" id="UP001151699"/>
    </source>
</evidence>
<dbReference type="SMART" id="SM00587">
    <property type="entry name" value="CHK"/>
    <property type="match status" value="1"/>
</dbReference>
<dbReference type="Pfam" id="PF02958">
    <property type="entry name" value="EcKL"/>
    <property type="match status" value="1"/>
</dbReference>
<gene>
    <name evidence="9" type="primary">CSN7</name>
    <name evidence="9" type="ORF">Bhyg_02548</name>
</gene>
<dbReference type="InterPro" id="IPR045237">
    <property type="entry name" value="COPS7/eIF3m"/>
</dbReference>
<dbReference type="InterPro" id="IPR015897">
    <property type="entry name" value="CHK_kinase-like"/>
</dbReference>
<dbReference type="Gene3D" id="3.90.1200.10">
    <property type="match status" value="1"/>
</dbReference>
<dbReference type="AlphaFoldDB" id="A0A9Q0ND40"/>
<accession>A0A9Q0ND40</accession>
<dbReference type="GO" id="GO:0005737">
    <property type="term" value="C:cytoplasm"/>
    <property type="evidence" value="ECO:0007669"/>
    <property type="project" value="UniProtKB-SubCell"/>
</dbReference>
<dbReference type="InterPro" id="IPR011009">
    <property type="entry name" value="Kinase-like_dom_sf"/>
</dbReference>
<evidence type="ECO:0000256" key="6">
    <source>
        <dbReference type="ARBA" id="ARBA00023242"/>
    </source>
</evidence>
<evidence type="ECO:0000313" key="9">
    <source>
        <dbReference type="EMBL" id="KAJ6647326.1"/>
    </source>
</evidence>